<evidence type="ECO:0000256" key="1">
    <source>
        <dbReference type="SAM" id="MobiDB-lite"/>
    </source>
</evidence>
<feature type="compositionally biased region" description="Acidic residues" evidence="1">
    <location>
        <begin position="184"/>
        <end position="194"/>
    </location>
</feature>
<name>A0A5C6GCQ4_METRR</name>
<organism evidence="2 3">
    <name type="scientific">Metarhizium rileyi (strain RCEF 4871)</name>
    <name type="common">Nomuraea rileyi</name>
    <dbReference type="NCBI Taxonomy" id="1649241"/>
    <lineage>
        <taxon>Eukaryota</taxon>
        <taxon>Fungi</taxon>
        <taxon>Dikarya</taxon>
        <taxon>Ascomycota</taxon>
        <taxon>Pezizomycotina</taxon>
        <taxon>Sordariomycetes</taxon>
        <taxon>Hypocreomycetidae</taxon>
        <taxon>Hypocreales</taxon>
        <taxon>Clavicipitaceae</taxon>
        <taxon>Metarhizium</taxon>
    </lineage>
</organism>
<proteinExistence type="predicted"/>
<feature type="compositionally biased region" description="Polar residues" evidence="1">
    <location>
        <begin position="1"/>
        <end position="12"/>
    </location>
</feature>
<dbReference type="PANTHER" id="PTHR42032">
    <property type="entry name" value="YALI0E30679P"/>
    <property type="match status" value="1"/>
</dbReference>
<comment type="caution">
    <text evidence="2">The sequence shown here is derived from an EMBL/GenBank/DDBJ whole genome shotgun (WGS) entry which is preliminary data.</text>
</comment>
<feature type="region of interest" description="Disordered" evidence="1">
    <location>
        <begin position="479"/>
        <end position="507"/>
    </location>
</feature>
<evidence type="ECO:0000313" key="2">
    <source>
        <dbReference type="EMBL" id="TWU73673.1"/>
    </source>
</evidence>
<gene>
    <name evidence="2" type="ORF">ED733_004249</name>
</gene>
<accession>A0A5C6GCQ4</accession>
<sequence>MPDDASPTSPMPRSQAPKRPSAGSIVNSISKSTGFATGINANGPHGHAIRRAKTMDEGPTMRRKSHASRSEASLDDLPPGLPRRSSNYSDYSLSEARDLLNPRVHSGQELPNPETSSLASLSLVFALLPAIAGALFKNGHSVITDIMLLGLSGVFLHWSVTQPWAWYHAAQQVRIQQESPLETALEEEDHEDDDRYTSPARAPHKTTNLDNVPEEEEAQEHNGSPTSAQEKTAKHGGATPQQQAALRELYMHEVLALLSCFLLPIVSAYLLHYIRAQLSRPSEGLVSNYNLTIFLLVSELRAFSHTLKLVQSRTLHLQRVVHGNPFASPTRTGAQIEDMIERLSRLEARSLADEFVREHGGLDAVQADEKASVARDVRNAIRPELDALNRAVRKYEKKATMLQYQTDSRFLALDSRLDDAIALAAVAAKNSSSKSLLVRTMESFVLIVLFPFHTILRVITLPLRSLVALANFNRKSPVVAKHGRTPRSTKQTPRYNGDRVPARVTKR</sequence>
<protein>
    <submittedName>
        <fullName evidence="2">Uncharacterized protein</fullName>
    </submittedName>
</protein>
<dbReference type="Proteomes" id="UP000317257">
    <property type="component" value="Unassembled WGS sequence"/>
</dbReference>
<dbReference type="PANTHER" id="PTHR42032:SF1">
    <property type="entry name" value="YALI0E30679P"/>
    <property type="match status" value="1"/>
</dbReference>
<dbReference type="EMBL" id="SBHS01000016">
    <property type="protein sequence ID" value="TWU73673.1"/>
    <property type="molecule type" value="Genomic_DNA"/>
</dbReference>
<feature type="compositionally biased region" description="Polar residues" evidence="1">
    <location>
        <begin position="24"/>
        <end position="35"/>
    </location>
</feature>
<evidence type="ECO:0000313" key="3">
    <source>
        <dbReference type="Proteomes" id="UP000317257"/>
    </source>
</evidence>
<feature type="compositionally biased region" description="Polar residues" evidence="1">
    <location>
        <begin position="221"/>
        <end position="230"/>
    </location>
</feature>
<feature type="region of interest" description="Disordered" evidence="1">
    <location>
        <begin position="184"/>
        <end position="240"/>
    </location>
</feature>
<dbReference type="AlphaFoldDB" id="A0A5C6GCQ4"/>
<reference evidence="3" key="1">
    <citation type="submission" date="2018-12" db="EMBL/GenBank/DDBJ databases">
        <title>The complete genome of Metarhizium rileyi, a key fungal pathogen of Lepidoptera.</title>
        <authorList>
            <person name="Binneck E."/>
            <person name="Lastra C.C.L."/>
            <person name="Sosa-Gomez D.R."/>
        </authorList>
    </citation>
    <scope>NUCLEOTIDE SEQUENCE [LARGE SCALE GENOMIC DNA]</scope>
    <source>
        <strain evidence="3">Cep018-CH2</strain>
    </source>
</reference>
<feature type="region of interest" description="Disordered" evidence="1">
    <location>
        <begin position="1"/>
        <end position="88"/>
    </location>
</feature>